<feature type="transmembrane region" description="Helical" evidence="1">
    <location>
        <begin position="138"/>
        <end position="157"/>
    </location>
</feature>
<feature type="transmembrane region" description="Helical" evidence="1">
    <location>
        <begin position="177"/>
        <end position="196"/>
    </location>
</feature>
<evidence type="ECO:0000259" key="2">
    <source>
        <dbReference type="Pfam" id="PF09335"/>
    </source>
</evidence>
<organism evidence="3 4">
    <name type="scientific">Candidatus Ozemobacter sibiricus</name>
    <dbReference type="NCBI Taxonomy" id="2268124"/>
    <lineage>
        <taxon>Bacteria</taxon>
        <taxon>Candidatus Ozemobacteria</taxon>
        <taxon>Candidatus Ozemobacterales</taxon>
        <taxon>Candidatus Ozemobacteraceae</taxon>
        <taxon>Candidatus Ozemobacter</taxon>
    </lineage>
</organism>
<keyword evidence="1" id="KW-0812">Transmembrane</keyword>
<comment type="caution">
    <text evidence="3">The sequence shown here is derived from an EMBL/GenBank/DDBJ whole genome shotgun (WGS) entry which is preliminary data.</text>
</comment>
<gene>
    <name evidence="3" type="ORF">OZSIB_1717</name>
</gene>
<keyword evidence="3" id="KW-0449">Lipoprotein</keyword>
<evidence type="ECO:0000313" key="4">
    <source>
        <dbReference type="Proteomes" id="UP000252355"/>
    </source>
</evidence>
<dbReference type="PANTHER" id="PTHR42709">
    <property type="entry name" value="ALKALINE PHOSPHATASE LIKE PROTEIN"/>
    <property type="match status" value="1"/>
</dbReference>
<dbReference type="Pfam" id="PF09335">
    <property type="entry name" value="VTT_dom"/>
    <property type="match status" value="1"/>
</dbReference>
<dbReference type="Proteomes" id="UP000252355">
    <property type="component" value="Unassembled WGS sequence"/>
</dbReference>
<feature type="domain" description="VTT" evidence="2">
    <location>
        <begin position="37"/>
        <end position="158"/>
    </location>
</feature>
<dbReference type="AlphaFoldDB" id="A0A367ZLF1"/>
<proteinExistence type="predicted"/>
<dbReference type="GO" id="GO:0005886">
    <property type="term" value="C:plasma membrane"/>
    <property type="evidence" value="ECO:0007669"/>
    <property type="project" value="TreeGrafter"/>
</dbReference>
<name>A0A367ZLF1_9BACT</name>
<accession>A0A367ZLF1</accession>
<protein>
    <submittedName>
        <fullName evidence="3">Lipoprotein B</fullName>
    </submittedName>
</protein>
<keyword evidence="1" id="KW-0472">Membrane</keyword>
<evidence type="ECO:0000256" key="1">
    <source>
        <dbReference type="SAM" id="Phobius"/>
    </source>
</evidence>
<evidence type="ECO:0000313" key="3">
    <source>
        <dbReference type="EMBL" id="RCK78201.1"/>
    </source>
</evidence>
<sequence>MGWLKRLYDWMLTWADRPGGPIALLVLAFAESSVFPIPPDVLLIALCLSASQRAFWFATLCTLGSTLGGMAGYAIGMFLWAMVSDLFFKYVPGFTPEVFQRVCAQYELYSFWIVFTAAFTPIPYKVITISAGVTRISFLPFVVASVIGRGARFYLVAGLLWKFGPPMKEFIEKYFELLTILVTIIGILGFVALKYLF</sequence>
<keyword evidence="1" id="KW-1133">Transmembrane helix</keyword>
<dbReference type="InterPro" id="IPR051311">
    <property type="entry name" value="DedA_domain"/>
</dbReference>
<dbReference type="InterPro" id="IPR032816">
    <property type="entry name" value="VTT_dom"/>
</dbReference>
<reference evidence="3 4" key="1">
    <citation type="submission" date="2018-05" db="EMBL/GenBank/DDBJ databases">
        <title>A metagenomic window into the 2 km-deep terrestrial subsurface aquifer revealed taxonomically and functionally diverse microbial community comprising novel uncultured bacterial lineages.</title>
        <authorList>
            <person name="Kadnikov V.V."/>
            <person name="Mardanov A.V."/>
            <person name="Beletsky A.V."/>
            <person name="Banks D."/>
            <person name="Pimenov N.V."/>
            <person name="Frank Y.A."/>
            <person name="Karnachuk O.V."/>
            <person name="Ravin N.V."/>
        </authorList>
    </citation>
    <scope>NUCLEOTIDE SEQUENCE [LARGE SCALE GENOMIC DNA]</scope>
    <source>
        <strain evidence="3">BY5</strain>
    </source>
</reference>
<feature type="transmembrane region" description="Helical" evidence="1">
    <location>
        <begin position="55"/>
        <end position="88"/>
    </location>
</feature>
<feature type="transmembrane region" description="Helical" evidence="1">
    <location>
        <begin position="108"/>
        <end position="126"/>
    </location>
</feature>
<dbReference type="PANTHER" id="PTHR42709:SF11">
    <property type="entry name" value="DEDA FAMILY PROTEIN"/>
    <property type="match status" value="1"/>
</dbReference>
<dbReference type="EMBL" id="QOQW01000026">
    <property type="protein sequence ID" value="RCK78201.1"/>
    <property type="molecule type" value="Genomic_DNA"/>
</dbReference>